<evidence type="ECO:0000313" key="4">
    <source>
        <dbReference type="Proteomes" id="UP000315364"/>
    </source>
</evidence>
<dbReference type="PANTHER" id="PTHR12128:SF66">
    <property type="entry name" value="4-HYDROXY-2-OXOGLUTARATE ALDOLASE, MITOCHONDRIAL"/>
    <property type="match status" value="1"/>
</dbReference>
<dbReference type="GO" id="GO:0008840">
    <property type="term" value="F:4-hydroxy-tetrahydrodipicolinate synthase activity"/>
    <property type="evidence" value="ECO:0007669"/>
    <property type="project" value="TreeGrafter"/>
</dbReference>
<organism evidence="3 4">
    <name type="scientific">Devosia ginsengisoli</name>
    <dbReference type="NCBI Taxonomy" id="400770"/>
    <lineage>
        <taxon>Bacteria</taxon>
        <taxon>Pseudomonadati</taxon>
        <taxon>Pseudomonadota</taxon>
        <taxon>Alphaproteobacteria</taxon>
        <taxon>Hyphomicrobiales</taxon>
        <taxon>Devosiaceae</taxon>
        <taxon>Devosia</taxon>
    </lineage>
</organism>
<gene>
    <name evidence="3" type="ORF">FPZ08_12195</name>
</gene>
<protein>
    <submittedName>
        <fullName evidence="3">Dihydrodipicolinate synthase family protein</fullName>
    </submittedName>
</protein>
<dbReference type="PANTHER" id="PTHR12128">
    <property type="entry name" value="DIHYDRODIPICOLINATE SYNTHASE"/>
    <property type="match status" value="1"/>
</dbReference>
<reference evidence="3 4" key="1">
    <citation type="submission" date="2019-07" db="EMBL/GenBank/DDBJ databases">
        <title>Full genome sequence of Devosia sp. Gsoil 520.</title>
        <authorList>
            <person name="Im W.-T."/>
        </authorList>
    </citation>
    <scope>NUCLEOTIDE SEQUENCE [LARGE SCALE GENOMIC DNA]</scope>
    <source>
        <strain evidence="3 4">Gsoil 520</strain>
    </source>
</reference>
<dbReference type="GO" id="GO:0005829">
    <property type="term" value="C:cytosol"/>
    <property type="evidence" value="ECO:0007669"/>
    <property type="project" value="TreeGrafter"/>
</dbReference>
<dbReference type="CDD" id="cd00408">
    <property type="entry name" value="DHDPS-like"/>
    <property type="match status" value="1"/>
</dbReference>
<accession>A0A5B8LT39</accession>
<dbReference type="InterPro" id="IPR013785">
    <property type="entry name" value="Aldolase_TIM"/>
</dbReference>
<dbReference type="KEGG" id="dea:FPZ08_12195"/>
<dbReference type="EMBL" id="CP042304">
    <property type="protein sequence ID" value="QDZ11457.1"/>
    <property type="molecule type" value="Genomic_DNA"/>
</dbReference>
<dbReference type="SMART" id="SM01130">
    <property type="entry name" value="DHDPS"/>
    <property type="match status" value="1"/>
</dbReference>
<dbReference type="Proteomes" id="UP000315364">
    <property type="component" value="Chromosome"/>
</dbReference>
<proteinExistence type="inferred from homology"/>
<evidence type="ECO:0000256" key="1">
    <source>
        <dbReference type="ARBA" id="ARBA00007592"/>
    </source>
</evidence>
<keyword evidence="2" id="KW-0456">Lyase</keyword>
<dbReference type="Pfam" id="PF00701">
    <property type="entry name" value="DHDPS"/>
    <property type="match status" value="1"/>
</dbReference>
<sequence length="332" mass="35595">MIAIGRPFWRALSGGKRVSLLPGGVHPIIYALFDAEGQLDRQAMRRQVEVCIAQGAVGIATLGLATEVRFLSDAQQRQLVEWNVEDIAGRVPLGVTIFAQTPDEQIERVHHAAAAGADWVVLQPPASAVDETSLVAAFSRVLEASTMPAALQNMPQFIGVGLGVEAIADLAARHKRLIGVKQEVSATETAELVARLAGRAQVLSGRGGIELVDCMAAGVAGNIPAPEYADYLVTLWDHMSAGREDEARDVYRRILPIATFVLQSLEALTTYGKLLFCLRYDIAFHQRAGAMAPTAFGLKALEGHARGLGIDTSSWHAQLASVLDTQNQGSQQ</sequence>
<name>A0A5B8LT39_9HYPH</name>
<dbReference type="AlphaFoldDB" id="A0A5B8LT39"/>
<dbReference type="InterPro" id="IPR002220">
    <property type="entry name" value="DapA-like"/>
</dbReference>
<keyword evidence="4" id="KW-1185">Reference proteome</keyword>
<evidence type="ECO:0000256" key="2">
    <source>
        <dbReference type="ARBA" id="ARBA00023239"/>
    </source>
</evidence>
<comment type="similarity">
    <text evidence="1">Belongs to the DapA family.</text>
</comment>
<evidence type="ECO:0000313" key="3">
    <source>
        <dbReference type="EMBL" id="QDZ11457.1"/>
    </source>
</evidence>
<dbReference type="Gene3D" id="3.20.20.70">
    <property type="entry name" value="Aldolase class I"/>
    <property type="match status" value="1"/>
</dbReference>
<dbReference type="OrthoDB" id="9796205at2"/>
<dbReference type="SUPFAM" id="SSF51569">
    <property type="entry name" value="Aldolase"/>
    <property type="match status" value="1"/>
</dbReference>